<dbReference type="Gene3D" id="3.40.50.1240">
    <property type="entry name" value="Phosphoglycerate mutase-like"/>
    <property type="match status" value="1"/>
</dbReference>
<dbReference type="PROSITE" id="PS00175">
    <property type="entry name" value="PG_MUTASE"/>
    <property type="match status" value="1"/>
</dbReference>
<gene>
    <name evidence="3" type="ORF">V1Y59_12890</name>
</gene>
<dbReference type="EC" id="3.1.3.-" evidence="3"/>
<dbReference type="Pfam" id="PF00300">
    <property type="entry name" value="His_Phos_1"/>
    <property type="match status" value="1"/>
</dbReference>
<keyword evidence="2" id="KW-0413">Isomerase</keyword>
<proteinExistence type="predicted"/>
<dbReference type="InterPro" id="IPR050275">
    <property type="entry name" value="PGM_Phosphatase"/>
</dbReference>
<sequence>MARLHLVRHGETTSNVMRRLDTALPGAALTDFGVRQGVRFALENRPVHDVVLLSSFARRAQQTAELIGSVWDVEPAVTAGIHEVQVGELEDRFDDDAHGVFKEIVDRWHQGDLEARIPGGESLAMVYDRYLPVIEDLRSRHLQGTDQRDVYVVSHGAAIRLIAARLAGVDPSFAAGTHLRNTGTIELEFTDGGWHLHRWGAVTGPFGPRIDEPLVTDPMG</sequence>
<dbReference type="PANTHER" id="PTHR48100">
    <property type="entry name" value="BROAD-SPECIFICITY PHOSPHATASE YOR283W-RELATED"/>
    <property type="match status" value="1"/>
</dbReference>
<dbReference type="SMART" id="SM00855">
    <property type="entry name" value="PGAM"/>
    <property type="match status" value="1"/>
</dbReference>
<dbReference type="SUPFAM" id="SSF53254">
    <property type="entry name" value="Phosphoglycerate mutase-like"/>
    <property type="match status" value="1"/>
</dbReference>
<name>A0ABU7MUH5_9ACTN</name>
<reference evidence="3 4" key="1">
    <citation type="submission" date="2024-01" db="EMBL/GenBank/DDBJ databases">
        <title>Draft genome sequence of Gordonia sp. PKS22-38.</title>
        <authorList>
            <person name="Suphannarot A."/>
            <person name="Mingma R."/>
        </authorList>
    </citation>
    <scope>NUCLEOTIDE SEQUENCE [LARGE SCALE GENOMIC DNA]</scope>
    <source>
        <strain evidence="3 4">PKS22-38</strain>
    </source>
</reference>
<evidence type="ECO:0000256" key="2">
    <source>
        <dbReference type="ARBA" id="ARBA00023235"/>
    </source>
</evidence>
<dbReference type="InterPro" id="IPR013078">
    <property type="entry name" value="His_Pase_superF_clade-1"/>
</dbReference>
<dbReference type="InterPro" id="IPR029033">
    <property type="entry name" value="His_PPase_superfam"/>
</dbReference>
<accession>A0ABU7MUH5</accession>
<dbReference type="Proteomes" id="UP001335729">
    <property type="component" value="Unassembled WGS sequence"/>
</dbReference>
<dbReference type="RefSeq" id="WP_330505352.1">
    <property type="nucleotide sequence ID" value="NZ_JAZDUE010000009.1"/>
</dbReference>
<keyword evidence="3" id="KW-0378">Hydrolase</keyword>
<dbReference type="PANTHER" id="PTHR48100:SF1">
    <property type="entry name" value="HISTIDINE PHOSPHATASE FAMILY PROTEIN-RELATED"/>
    <property type="match status" value="1"/>
</dbReference>
<comment type="caution">
    <text evidence="3">The sequence shown here is derived from an EMBL/GenBank/DDBJ whole genome shotgun (WGS) entry which is preliminary data.</text>
</comment>
<dbReference type="InterPro" id="IPR001345">
    <property type="entry name" value="PG/BPGM_mutase_AS"/>
</dbReference>
<dbReference type="GO" id="GO:0016787">
    <property type="term" value="F:hydrolase activity"/>
    <property type="evidence" value="ECO:0007669"/>
    <property type="project" value="UniProtKB-KW"/>
</dbReference>
<keyword evidence="4" id="KW-1185">Reference proteome</keyword>
<dbReference type="EMBL" id="JAZDUE010000009">
    <property type="protein sequence ID" value="MEE4023976.1"/>
    <property type="molecule type" value="Genomic_DNA"/>
</dbReference>
<organism evidence="3 4">
    <name type="scientific">Gordonia prachuapensis</name>
    <dbReference type="NCBI Taxonomy" id="3115651"/>
    <lineage>
        <taxon>Bacteria</taxon>
        <taxon>Bacillati</taxon>
        <taxon>Actinomycetota</taxon>
        <taxon>Actinomycetes</taxon>
        <taxon>Mycobacteriales</taxon>
        <taxon>Gordoniaceae</taxon>
        <taxon>Gordonia</taxon>
    </lineage>
</organism>
<evidence type="ECO:0000313" key="4">
    <source>
        <dbReference type="Proteomes" id="UP001335729"/>
    </source>
</evidence>
<keyword evidence="1" id="KW-0324">Glycolysis</keyword>
<evidence type="ECO:0000256" key="1">
    <source>
        <dbReference type="ARBA" id="ARBA00023152"/>
    </source>
</evidence>
<protein>
    <submittedName>
        <fullName evidence="3">Histidine phosphatase family protein</fullName>
        <ecNumber evidence="3">3.1.3.-</ecNumber>
    </submittedName>
</protein>
<evidence type="ECO:0000313" key="3">
    <source>
        <dbReference type="EMBL" id="MEE4023976.1"/>
    </source>
</evidence>
<dbReference type="CDD" id="cd07067">
    <property type="entry name" value="HP_PGM_like"/>
    <property type="match status" value="1"/>
</dbReference>